<dbReference type="AlphaFoldDB" id="A0A1A7PKX0"/>
<dbReference type="STRING" id="505345.QV06_11360"/>
<gene>
    <name evidence="3" type="ORF">QV06_11360</name>
</gene>
<keyword evidence="1" id="KW-0175">Coiled coil</keyword>
<accession>A0A1A7PKX0</accession>
<organism evidence="3 4">
    <name type="scientific">Gallibacterium genomosp. 3</name>
    <dbReference type="NCBI Taxonomy" id="505345"/>
    <lineage>
        <taxon>Bacteria</taxon>
        <taxon>Pseudomonadati</taxon>
        <taxon>Pseudomonadota</taxon>
        <taxon>Gammaproteobacteria</taxon>
        <taxon>Pasteurellales</taxon>
        <taxon>Pasteurellaceae</taxon>
        <taxon>Gallibacterium</taxon>
    </lineage>
</organism>
<feature type="coiled-coil region" evidence="1">
    <location>
        <begin position="23"/>
        <end position="50"/>
    </location>
</feature>
<evidence type="ECO:0000313" key="4">
    <source>
        <dbReference type="Proteomes" id="UP000092626"/>
    </source>
</evidence>
<evidence type="ECO:0000313" key="3">
    <source>
        <dbReference type="EMBL" id="OBX01815.1"/>
    </source>
</evidence>
<dbReference type="Pfam" id="PF09718">
    <property type="entry name" value="Tape_meas_lam_C"/>
    <property type="match status" value="1"/>
</dbReference>
<dbReference type="EMBL" id="JTJR01000055">
    <property type="protein sequence ID" value="OBX01815.1"/>
    <property type="molecule type" value="Genomic_DNA"/>
</dbReference>
<evidence type="ECO:0000259" key="2">
    <source>
        <dbReference type="Pfam" id="PF09718"/>
    </source>
</evidence>
<dbReference type="NCBIfam" id="TIGR01541">
    <property type="entry name" value="tape_meas_lam_C"/>
    <property type="match status" value="1"/>
</dbReference>
<dbReference type="InterPro" id="IPR006431">
    <property type="entry name" value="Phage_tape_meas_C"/>
</dbReference>
<comment type="caution">
    <text evidence="3">The sequence shown here is derived from an EMBL/GenBank/DDBJ whole genome shotgun (WGS) entry which is preliminary data.</text>
</comment>
<dbReference type="Proteomes" id="UP000092626">
    <property type="component" value="Unassembled WGS sequence"/>
</dbReference>
<name>A0A1A7PKX0_9PAST</name>
<protein>
    <recommendedName>
        <fullName evidence="2">Bacteriophage tail tape measure C-terminal domain-containing protein</fullName>
    </recommendedName>
</protein>
<dbReference type="PATRIC" id="fig|505345.6.peg.2308"/>
<evidence type="ECO:0000256" key="1">
    <source>
        <dbReference type="SAM" id="Coils"/>
    </source>
</evidence>
<proteinExistence type="predicted"/>
<sequence length="287" mass="30863">MQYNHQLDLEAARLKIGMSKENAAQLDAEIIKLKERRAEIERQKELAQSNSLLGLQDGLNQFGDAANNVMGNVSQITQNALVGMSDALTDFVLTGKANFRDLAQSIIKDIAQMTMRMLVFKAVSSAFALFSGGGKVGAAGGYDAFGQLLYKGGLAGFDVGGFTGLGGKYTPAGIVHKGEYVITKEATSRIGLDYLNYLNYGGAFSGRRGFANGGGVAVPKVPTFTPKQQNANIDIKVINNGEPMDAKVTQKQQRDQLHVTVELIRKIAKEEVRTGIMNNLRPGGVFA</sequence>
<reference evidence="3 4" key="1">
    <citation type="submission" date="2014-11" db="EMBL/GenBank/DDBJ databases">
        <title>Pan-genome of Gallibacterium spp.</title>
        <authorList>
            <person name="Kudirkiene E."/>
            <person name="Bojesen A.M."/>
        </authorList>
    </citation>
    <scope>NUCLEOTIDE SEQUENCE [LARGE SCALE GENOMIC DNA]</scope>
    <source>
        <strain evidence="3 4">59/S3/89</strain>
    </source>
</reference>
<feature type="domain" description="Bacteriophage tail tape measure C-terminal" evidence="2">
    <location>
        <begin position="52"/>
        <end position="123"/>
    </location>
</feature>